<dbReference type="FunFam" id="3.40.50.300:FF:000916">
    <property type="entry name" value="ABC transporter B family member 9"/>
    <property type="match status" value="2"/>
</dbReference>
<gene>
    <name evidence="14" type="ORF">EMPS_07120</name>
</gene>
<evidence type="ECO:0000313" key="15">
    <source>
        <dbReference type="Proteomes" id="UP000827284"/>
    </source>
</evidence>
<evidence type="ECO:0000313" key="14">
    <source>
        <dbReference type="EMBL" id="GJJ74762.1"/>
    </source>
</evidence>
<dbReference type="Gene3D" id="3.40.50.300">
    <property type="entry name" value="P-loop containing nucleotide triphosphate hydrolases"/>
    <property type="match status" value="2"/>
</dbReference>
<keyword evidence="5" id="KW-0677">Repeat</keyword>
<dbReference type="EMBL" id="BQFW01000009">
    <property type="protein sequence ID" value="GJJ74762.1"/>
    <property type="molecule type" value="Genomic_DNA"/>
</dbReference>
<dbReference type="GO" id="GO:0015421">
    <property type="term" value="F:ABC-type oligopeptide transporter activity"/>
    <property type="evidence" value="ECO:0007669"/>
    <property type="project" value="TreeGrafter"/>
</dbReference>
<evidence type="ECO:0000256" key="9">
    <source>
        <dbReference type="ARBA" id="ARBA00023136"/>
    </source>
</evidence>
<dbReference type="SUPFAM" id="SSF90123">
    <property type="entry name" value="ABC transporter transmembrane region"/>
    <property type="match status" value="2"/>
</dbReference>
<evidence type="ECO:0000256" key="6">
    <source>
        <dbReference type="ARBA" id="ARBA00022741"/>
    </source>
</evidence>
<organism evidence="14 15">
    <name type="scientific">Entomortierella parvispora</name>
    <dbReference type="NCBI Taxonomy" id="205924"/>
    <lineage>
        <taxon>Eukaryota</taxon>
        <taxon>Fungi</taxon>
        <taxon>Fungi incertae sedis</taxon>
        <taxon>Mucoromycota</taxon>
        <taxon>Mortierellomycotina</taxon>
        <taxon>Mortierellomycetes</taxon>
        <taxon>Mortierellales</taxon>
        <taxon>Mortierellaceae</taxon>
        <taxon>Entomortierella</taxon>
    </lineage>
</organism>
<dbReference type="PANTHER" id="PTHR43394">
    <property type="entry name" value="ATP-DEPENDENT PERMEASE MDL1, MITOCHONDRIAL"/>
    <property type="match status" value="1"/>
</dbReference>
<feature type="domain" description="ABC transmembrane type-1" evidence="13">
    <location>
        <begin position="792"/>
        <end position="1080"/>
    </location>
</feature>
<comment type="caution">
    <text evidence="14">The sequence shown here is derived from an EMBL/GenBank/DDBJ whole genome shotgun (WGS) entry which is preliminary data.</text>
</comment>
<dbReference type="Proteomes" id="UP000827284">
    <property type="component" value="Unassembled WGS sequence"/>
</dbReference>
<feature type="transmembrane region" description="Helical" evidence="11">
    <location>
        <begin position="788"/>
        <end position="816"/>
    </location>
</feature>
<feature type="transmembrane region" description="Helical" evidence="11">
    <location>
        <begin position="939"/>
        <end position="962"/>
    </location>
</feature>
<feature type="transmembrane region" description="Helical" evidence="11">
    <location>
        <begin position="112"/>
        <end position="139"/>
    </location>
</feature>
<dbReference type="InterPro" id="IPR039421">
    <property type="entry name" value="Type_1_exporter"/>
</dbReference>
<dbReference type="SMART" id="SM00382">
    <property type="entry name" value="AAA"/>
    <property type="match status" value="2"/>
</dbReference>
<name>A0A9P3HEA6_9FUNG</name>
<feature type="transmembrane region" description="Helical" evidence="11">
    <location>
        <begin position="1054"/>
        <end position="1073"/>
    </location>
</feature>
<feature type="domain" description="ABC transmembrane type-1" evidence="13">
    <location>
        <begin position="115"/>
        <end position="401"/>
    </location>
</feature>
<keyword evidence="3" id="KW-0813">Transport</keyword>
<keyword evidence="7 14" id="KW-0067">ATP-binding</keyword>
<feature type="transmembrane region" description="Helical" evidence="11">
    <location>
        <begin position="258"/>
        <end position="276"/>
    </location>
</feature>
<keyword evidence="4 11" id="KW-0812">Transmembrane</keyword>
<evidence type="ECO:0000256" key="3">
    <source>
        <dbReference type="ARBA" id="ARBA00022448"/>
    </source>
</evidence>
<evidence type="ECO:0000256" key="7">
    <source>
        <dbReference type="ARBA" id="ARBA00022840"/>
    </source>
</evidence>
<feature type="transmembrane region" description="Helical" evidence="11">
    <location>
        <begin position="234"/>
        <end position="252"/>
    </location>
</feature>
<evidence type="ECO:0000256" key="8">
    <source>
        <dbReference type="ARBA" id="ARBA00022989"/>
    </source>
</evidence>
<reference evidence="14" key="2">
    <citation type="journal article" date="2022" name="Microbiol. Resour. Announc.">
        <title>Whole-Genome Sequence of Entomortierella parvispora E1425, a Mucoromycotan Fungus Associated with Burkholderiaceae-Related Endosymbiotic Bacteria.</title>
        <authorList>
            <person name="Herlambang A."/>
            <person name="Guo Y."/>
            <person name="Takashima Y."/>
            <person name="Narisawa K."/>
            <person name="Ohta H."/>
            <person name="Nishizawa T."/>
        </authorList>
    </citation>
    <scope>NUCLEOTIDE SEQUENCE</scope>
    <source>
        <strain evidence="14">E1425</strain>
    </source>
</reference>
<dbReference type="Pfam" id="PF00005">
    <property type="entry name" value="ABC_tran"/>
    <property type="match status" value="2"/>
</dbReference>
<dbReference type="InterPro" id="IPR003593">
    <property type="entry name" value="AAA+_ATPase"/>
</dbReference>
<dbReference type="FunFam" id="1.20.1560.10:FF:000018">
    <property type="entry name" value="ATP-binding cassette subfamily B member 11"/>
    <property type="match status" value="1"/>
</dbReference>
<evidence type="ECO:0000256" key="2">
    <source>
        <dbReference type="ARBA" id="ARBA00007577"/>
    </source>
</evidence>
<evidence type="ECO:0000256" key="10">
    <source>
        <dbReference type="SAM" id="MobiDB-lite"/>
    </source>
</evidence>
<dbReference type="Gene3D" id="1.20.1560.10">
    <property type="entry name" value="ABC transporter type 1, transmembrane domain"/>
    <property type="match status" value="1"/>
</dbReference>
<reference evidence="14" key="1">
    <citation type="submission" date="2021-11" db="EMBL/GenBank/DDBJ databases">
        <authorList>
            <person name="Herlambang A."/>
            <person name="Guo Y."/>
            <person name="Takashima Y."/>
            <person name="Nishizawa T."/>
        </authorList>
    </citation>
    <scope>NUCLEOTIDE SEQUENCE</scope>
    <source>
        <strain evidence="14">E1425</strain>
    </source>
</reference>
<keyword evidence="9 11" id="KW-0472">Membrane</keyword>
<feature type="transmembrane region" description="Helical" evidence="11">
    <location>
        <begin position="1015"/>
        <end position="1034"/>
    </location>
</feature>
<feature type="compositionally biased region" description="Polar residues" evidence="10">
    <location>
        <begin position="48"/>
        <end position="64"/>
    </location>
</feature>
<comment type="subcellular location">
    <subcellularLocation>
        <location evidence="1">Membrane</location>
        <topology evidence="1">Multi-pass membrane protein</topology>
    </subcellularLocation>
</comment>
<dbReference type="PROSITE" id="PS00211">
    <property type="entry name" value="ABC_TRANSPORTER_1"/>
    <property type="match status" value="2"/>
</dbReference>
<feature type="transmembrane region" description="Helical" evidence="11">
    <location>
        <begin position="159"/>
        <end position="181"/>
    </location>
</feature>
<dbReference type="InterPro" id="IPR011527">
    <property type="entry name" value="ABC1_TM_dom"/>
</dbReference>
<evidence type="ECO:0000259" key="12">
    <source>
        <dbReference type="PROSITE" id="PS50893"/>
    </source>
</evidence>
<dbReference type="CDD" id="cd18578">
    <property type="entry name" value="ABC_6TM_Pgp_ABCB1_D2_like"/>
    <property type="match status" value="1"/>
</dbReference>
<dbReference type="PANTHER" id="PTHR43394:SF27">
    <property type="entry name" value="ATP-DEPENDENT TRANSLOCASE ABCB1-LIKE"/>
    <property type="match status" value="1"/>
</dbReference>
<proteinExistence type="inferred from homology"/>
<evidence type="ECO:0000256" key="11">
    <source>
        <dbReference type="SAM" id="Phobius"/>
    </source>
</evidence>
<dbReference type="CDD" id="cd18577">
    <property type="entry name" value="ABC_6TM_Pgp_ABCB1_D1_like"/>
    <property type="match status" value="1"/>
</dbReference>
<dbReference type="GO" id="GO:0016887">
    <property type="term" value="F:ATP hydrolysis activity"/>
    <property type="evidence" value="ECO:0007669"/>
    <property type="project" value="InterPro"/>
</dbReference>
<evidence type="ECO:0000256" key="1">
    <source>
        <dbReference type="ARBA" id="ARBA00004141"/>
    </source>
</evidence>
<dbReference type="InterPro" id="IPR036640">
    <property type="entry name" value="ABC1_TM_sf"/>
</dbReference>
<keyword evidence="8 11" id="KW-1133">Transmembrane helix</keyword>
<dbReference type="CDD" id="cd03249">
    <property type="entry name" value="ABC_MTABC3_MDL1_MDL2"/>
    <property type="match status" value="2"/>
</dbReference>
<dbReference type="GO" id="GO:0005524">
    <property type="term" value="F:ATP binding"/>
    <property type="evidence" value="ECO:0007669"/>
    <property type="project" value="UniProtKB-KW"/>
</dbReference>
<comment type="similarity">
    <text evidence="2">Belongs to the ABC transporter superfamily. ABCB family. Multidrug resistance exporter (TC 3.A.1.201) subfamily.</text>
</comment>
<dbReference type="GO" id="GO:0005743">
    <property type="term" value="C:mitochondrial inner membrane"/>
    <property type="evidence" value="ECO:0007669"/>
    <property type="project" value="TreeGrafter"/>
</dbReference>
<dbReference type="PROSITE" id="PS50929">
    <property type="entry name" value="ABC_TM1F"/>
    <property type="match status" value="2"/>
</dbReference>
<dbReference type="OrthoDB" id="6500128at2759"/>
<dbReference type="InterPro" id="IPR017871">
    <property type="entry name" value="ABC_transporter-like_CS"/>
</dbReference>
<dbReference type="FunFam" id="1.20.1560.10:FF:000009">
    <property type="entry name" value="ABC transporter B family member 1"/>
    <property type="match status" value="1"/>
</dbReference>
<dbReference type="GO" id="GO:0090374">
    <property type="term" value="P:oligopeptide export from mitochondrion"/>
    <property type="evidence" value="ECO:0007669"/>
    <property type="project" value="TreeGrafter"/>
</dbReference>
<accession>A0A9P3HEA6</accession>
<protein>
    <submittedName>
        <fullName evidence="14">ATP-binding cassette, subfamily B (MDR/TAP), member 1</fullName>
    </submittedName>
</protein>
<keyword evidence="15" id="KW-1185">Reference proteome</keyword>
<feature type="transmembrane region" description="Helical" evidence="11">
    <location>
        <begin position="373"/>
        <end position="392"/>
    </location>
</feature>
<evidence type="ECO:0000259" key="13">
    <source>
        <dbReference type="PROSITE" id="PS50929"/>
    </source>
</evidence>
<feature type="domain" description="ABC transporter" evidence="12">
    <location>
        <begin position="436"/>
        <end position="676"/>
    </location>
</feature>
<dbReference type="InterPro" id="IPR003439">
    <property type="entry name" value="ABC_transporter-like_ATP-bd"/>
</dbReference>
<feature type="domain" description="ABC transporter" evidence="12">
    <location>
        <begin position="1114"/>
        <end position="1353"/>
    </location>
</feature>
<evidence type="ECO:0000256" key="4">
    <source>
        <dbReference type="ARBA" id="ARBA00022692"/>
    </source>
</evidence>
<dbReference type="Pfam" id="PF00664">
    <property type="entry name" value="ABC_membrane"/>
    <property type="match status" value="2"/>
</dbReference>
<keyword evidence="6" id="KW-0547">Nucleotide-binding</keyword>
<feature type="transmembrane region" description="Helical" evidence="11">
    <location>
        <begin position="915"/>
        <end position="933"/>
    </location>
</feature>
<feature type="transmembrane region" description="Helical" evidence="11">
    <location>
        <begin position="336"/>
        <end position="361"/>
    </location>
</feature>
<dbReference type="SUPFAM" id="SSF52540">
    <property type="entry name" value="P-loop containing nucleoside triphosphate hydrolases"/>
    <property type="match status" value="2"/>
</dbReference>
<feature type="transmembrane region" description="Helical" evidence="11">
    <location>
        <begin position="836"/>
        <end position="860"/>
    </location>
</feature>
<feature type="region of interest" description="Disordered" evidence="10">
    <location>
        <begin position="33"/>
        <end position="89"/>
    </location>
</feature>
<sequence>MSDKMELEEFNYNDELKGQSSATADTALAQASAAVNPAAAAHSEQKTESVTNSATTAVVDADSNSSKEIKKTSRWGRKPKTPAADDAAAPEAPKEAVSYLTLYRFATTTDKFYIAIAIVASLISGVGQPLVALLMSNIINALAILPDDQKFDKVKHEVVLFVAIGAGIFAASYLQMCFWTLSAENQVKRIREEYLHAILRQDIGWHDTGKQAESLTTRLNSDTQLIYDGMADKVGLALSSFTTFIAGFVIGFTKGWKLSLVLLACVPLIGACAAMMSKFTVASASKGQDSYSKAGSVAEQAFSSIRTVVAFSGQNRETNAYIAQLDAAFQTGKKRAIATGIGLGTFMLILFCTYALAFWFGSREVYARRMEPGTVIAVFMGMIVGAFALGNIGPNVSSFASAQGAAYSIFKTIDRVPTIDSASPAGAKPENVQGHIVVTDVDFAYPSRPDVQILKKMNVEVKPGQTVALVGHSGSGKSTIVGLVERFYDPISGSITLDGIEIKDWNVTHLRDNIGIVSQEPVLFNATIRQNIAYGIRKGQSQPTDKEIENACKLSNAHDFISKLPEKYNTMVGEKGALLSGGQKQRIAIARALIKNPKILLLDEATSALDTESERIVQAALDNAATGRSTIVVAHRLSTIMNADVIYVMDKGIVVESGTHETLLALGGTYADFVQKQQLKTGGVDIEREEVEVVDSPVAPRIAIAEDALPQIGTADRRKSFALSTKLRRMSSHRSTRSEKSLQAVDSTIAIPETPEEIEARKKKEKAAFIKTQKAPIMRVLRSMRPEWPIIAIGAILSGVAGVIFPLFAKFFGGILTTLTQYETDPDFVKHTNHDSLMFVVIGIASFVSTGGSVLIFEYVGEAMARRMRTASFKAIMSQEMGFFDHEQNSTGALSSRLATDAYQMHELVSQIMKLVFQTIATVVLGLTLAFLQSWRLTLVILAMIPLLGASQYFAMGTLAGFSAKTKKAYENSGRVANEAIMNIRTVVQLAKESDFEDRYFGVTREPHRFALRRAYVGSIGYALSQGVMFWAYAVGFYAGGRLVEANLMVWTDLFQTMFYVIFMAMGLGQVAAQAPRYVKGKESAINVFELLDKHTTIDASKDGISPIHVDGFLGLENVQFKYPTRPDQQIFKDVSVSVKPGQTVALVGPSGCGKSTIIALLERWYDVLGGKATIDKYDVRDLQLDNIRHHMALVGQEPVLFDISIGENILYGIPDGQTVDQEQVVAAARASNIHDFVTSLPQGYDTRVGDKGSQLSGGQKQRIAIARALIRDPKILLLDEATSALDSESEKLVQEALDRARHGRTTIVIAHRLRTIQDADLILVVKDGEIIESGKHYDLISRGGLYSELCTRQNLEVAH</sequence>
<dbReference type="InterPro" id="IPR027417">
    <property type="entry name" value="P-loop_NTPase"/>
</dbReference>
<evidence type="ECO:0000256" key="5">
    <source>
        <dbReference type="ARBA" id="ARBA00022737"/>
    </source>
</evidence>
<dbReference type="PROSITE" id="PS50893">
    <property type="entry name" value="ABC_TRANSPORTER_2"/>
    <property type="match status" value="2"/>
</dbReference>